<sequence>MNNLHIVNDVATNTLSENVALFFENDMSSNDLSTSSSERSHSMTAIDNLVLRRMQNAATARWSSSSPPTMASVSEPNHHLDDEGGSRHNHTRRRHRDPVRRRKSRSVSPHNGRQNKAEGNIAPSHRHTGIPQHSSAPAVVGSGSPRTLHRATRHATTRRQGGAAMDGFMEVRVGSLARVHNKPTRSIMATFVPQAPTSPQRDDGHKDVDSSLDTSSHQRSGRRRLAHAVQSFAQRTQSRAPRRQAAGLRNFKMTMIQVDQCWVVSTAGMKHQQPSKAFLPTNTNPRSRLQFWSTSNSSSTSSSIKNQPPTPVPVLPRRIGMTNTAA</sequence>
<reference evidence="2" key="1">
    <citation type="submission" date="2020-06" db="EMBL/GenBank/DDBJ databases">
        <authorList>
            <consortium name="Plant Systems Biology data submission"/>
        </authorList>
    </citation>
    <scope>NUCLEOTIDE SEQUENCE</scope>
    <source>
        <strain evidence="2">D6</strain>
    </source>
</reference>
<name>A0A9N8ELA9_9STRA</name>
<feature type="compositionally biased region" description="Basic and acidic residues" evidence="1">
    <location>
        <begin position="200"/>
        <end position="209"/>
    </location>
</feature>
<keyword evidence="3" id="KW-1185">Reference proteome</keyword>
<feature type="compositionally biased region" description="Basic and acidic residues" evidence="1">
    <location>
        <begin position="76"/>
        <end position="86"/>
    </location>
</feature>
<feature type="compositionally biased region" description="Basic residues" evidence="1">
    <location>
        <begin position="87"/>
        <end position="105"/>
    </location>
</feature>
<comment type="caution">
    <text evidence="2">The sequence shown here is derived from an EMBL/GenBank/DDBJ whole genome shotgun (WGS) entry which is preliminary data.</text>
</comment>
<dbReference type="Proteomes" id="UP001153069">
    <property type="component" value="Unassembled WGS sequence"/>
</dbReference>
<feature type="region of interest" description="Disordered" evidence="1">
    <location>
        <begin position="274"/>
        <end position="326"/>
    </location>
</feature>
<evidence type="ECO:0000313" key="3">
    <source>
        <dbReference type="Proteomes" id="UP001153069"/>
    </source>
</evidence>
<dbReference type="AlphaFoldDB" id="A0A9N8ELA9"/>
<feature type="compositionally biased region" description="Polar residues" evidence="1">
    <location>
        <begin position="274"/>
        <end position="292"/>
    </location>
</feature>
<accession>A0A9N8ELA9</accession>
<gene>
    <name evidence="2" type="ORF">SEMRO_1467_G275140.1</name>
</gene>
<proteinExistence type="predicted"/>
<evidence type="ECO:0000256" key="1">
    <source>
        <dbReference type="SAM" id="MobiDB-lite"/>
    </source>
</evidence>
<dbReference type="EMBL" id="CAICTM010001465">
    <property type="protein sequence ID" value="CAB9523882.1"/>
    <property type="molecule type" value="Genomic_DNA"/>
</dbReference>
<protein>
    <submittedName>
        <fullName evidence="2">Uncharacterized protein</fullName>
    </submittedName>
</protein>
<feature type="compositionally biased region" description="Low complexity" evidence="1">
    <location>
        <begin position="293"/>
        <end position="303"/>
    </location>
</feature>
<organism evidence="2 3">
    <name type="scientific">Seminavis robusta</name>
    <dbReference type="NCBI Taxonomy" id="568900"/>
    <lineage>
        <taxon>Eukaryota</taxon>
        <taxon>Sar</taxon>
        <taxon>Stramenopiles</taxon>
        <taxon>Ochrophyta</taxon>
        <taxon>Bacillariophyta</taxon>
        <taxon>Bacillariophyceae</taxon>
        <taxon>Bacillariophycidae</taxon>
        <taxon>Naviculales</taxon>
        <taxon>Naviculaceae</taxon>
        <taxon>Seminavis</taxon>
    </lineage>
</organism>
<feature type="region of interest" description="Disordered" evidence="1">
    <location>
        <begin position="57"/>
        <end position="163"/>
    </location>
</feature>
<feature type="compositionally biased region" description="Basic residues" evidence="1">
    <location>
        <begin position="147"/>
        <end position="157"/>
    </location>
</feature>
<evidence type="ECO:0000313" key="2">
    <source>
        <dbReference type="EMBL" id="CAB9523882.1"/>
    </source>
</evidence>
<feature type="region of interest" description="Disordered" evidence="1">
    <location>
        <begin position="190"/>
        <end position="244"/>
    </location>
</feature>